<feature type="transmembrane region" description="Helical" evidence="1">
    <location>
        <begin position="279"/>
        <end position="304"/>
    </location>
</feature>
<feature type="transmembrane region" description="Helical" evidence="1">
    <location>
        <begin position="310"/>
        <end position="336"/>
    </location>
</feature>
<name>A0AA38P1G6_9AGAR</name>
<accession>A0AA38P1G6</accession>
<reference evidence="3" key="1">
    <citation type="submission" date="2022-08" db="EMBL/GenBank/DDBJ databases">
        <authorList>
            <consortium name="DOE Joint Genome Institute"/>
            <person name="Min B."/>
            <person name="Riley R."/>
            <person name="Sierra-Patev S."/>
            <person name="Naranjo-Ortiz M."/>
            <person name="Looney B."/>
            <person name="Konkel Z."/>
            <person name="Slot J.C."/>
            <person name="Sakamoto Y."/>
            <person name="Steenwyk J.L."/>
            <person name="Rokas A."/>
            <person name="Carro J."/>
            <person name="Camarero S."/>
            <person name="Ferreira P."/>
            <person name="Molpeceres G."/>
            <person name="Ruiz-Duenas F.J."/>
            <person name="Serrano A."/>
            <person name="Henrissat B."/>
            <person name="Drula E."/>
            <person name="Hughes K.W."/>
            <person name="Mata J.L."/>
            <person name="Ishikawa N.K."/>
            <person name="Vargas-Isla R."/>
            <person name="Ushijima S."/>
            <person name="Smith C.A."/>
            <person name="Ahrendt S."/>
            <person name="Andreopoulos W."/>
            <person name="He G."/>
            <person name="Labutti K."/>
            <person name="Lipzen A."/>
            <person name="Ng V."/>
            <person name="Sandor L."/>
            <person name="Barry K."/>
            <person name="Martinez A.T."/>
            <person name="Xiao Y."/>
            <person name="Gibbons J.G."/>
            <person name="Terashima K."/>
            <person name="Hibbett D.S."/>
            <person name="Grigoriev I.V."/>
        </authorList>
    </citation>
    <scope>NUCLEOTIDE SEQUENCE</scope>
    <source>
        <strain evidence="3">TFB9207</strain>
    </source>
</reference>
<dbReference type="InterPro" id="IPR045338">
    <property type="entry name" value="DUF6535"/>
</dbReference>
<keyword evidence="4" id="KW-1185">Reference proteome</keyword>
<organism evidence="3 4">
    <name type="scientific">Lentinula raphanica</name>
    <dbReference type="NCBI Taxonomy" id="153919"/>
    <lineage>
        <taxon>Eukaryota</taxon>
        <taxon>Fungi</taxon>
        <taxon>Dikarya</taxon>
        <taxon>Basidiomycota</taxon>
        <taxon>Agaricomycotina</taxon>
        <taxon>Agaricomycetes</taxon>
        <taxon>Agaricomycetidae</taxon>
        <taxon>Agaricales</taxon>
        <taxon>Marasmiineae</taxon>
        <taxon>Omphalotaceae</taxon>
        <taxon>Lentinula</taxon>
    </lineage>
</organism>
<dbReference type="AlphaFoldDB" id="A0AA38P1G6"/>
<protein>
    <recommendedName>
        <fullName evidence="2">DUF6535 domain-containing protein</fullName>
    </recommendedName>
</protein>
<proteinExistence type="predicted"/>
<keyword evidence="1" id="KW-1133">Transmembrane helix</keyword>
<evidence type="ECO:0000313" key="4">
    <source>
        <dbReference type="Proteomes" id="UP001163846"/>
    </source>
</evidence>
<dbReference type="Proteomes" id="UP001163846">
    <property type="component" value="Unassembled WGS sequence"/>
</dbReference>
<feature type="transmembrane region" description="Helical" evidence="1">
    <location>
        <begin position="150"/>
        <end position="169"/>
    </location>
</feature>
<evidence type="ECO:0000259" key="2">
    <source>
        <dbReference type="Pfam" id="PF20153"/>
    </source>
</evidence>
<feature type="transmembrane region" description="Helical" evidence="1">
    <location>
        <begin position="220"/>
        <end position="243"/>
    </location>
</feature>
<dbReference type="Pfam" id="PF20153">
    <property type="entry name" value="DUF6535"/>
    <property type="match status" value="1"/>
</dbReference>
<keyword evidence="1" id="KW-0472">Membrane</keyword>
<gene>
    <name evidence="3" type="ORF">F5878DRAFT_355758</name>
</gene>
<dbReference type="EMBL" id="MU806528">
    <property type="protein sequence ID" value="KAJ3834476.1"/>
    <property type="molecule type" value="Genomic_DNA"/>
</dbReference>
<keyword evidence="1" id="KW-0812">Transmembrane</keyword>
<sequence>MSSTADPEHDIGCSKTMMQEMLELMRDTRDILSKWHKEHEETDACKNGPPSKFPAQENIREAEEATGATETLEIVDNSPAKPTALPKKFFGLKNEQARHTNPLAATYDYRIKYPQDEYHEHDPEARIWWVYNDEAAAFDNDMIGEFGDSLDILLVFAGLFSAVVTTFIVQTSQALSVDNASLSASYLEEISTILRASGNITLISQIPSTNTTFSPASGDIWVNGLWFTSLTIALCVALFAVLAKQWLRQYMSIVTGTPRERAFIRQFRFDGFKTWKVQAIISILPVLLHLSLVLFLIGLVIFLFPLNTSIAYVTGVITVVIIVFYLAATVLPLYIVQCPYRTIFSDPLYYISRPLRVSCYRLRYFVCWIYQSLRSKTSWQQQYSATSMSDGNVGFTTLKDVERHAACHTKEPHFRLYDEGQQDLIYNALWWLGESTTNISAKEIIFLSLGAFSPRMTYKLCTKDALQVLFGSKTYTALLDLTNLDDHATHPEIFRSMIHLAGAELRFNDHFGNQMKGMPPESMPEFTTSTWNIQLALAFWASNIPMKLNVPSFNQHGPRYIPPSEGLSWIVENYFKVNPAIEVTVPPLVWKGLFEASSNQKFREAFQAEVLLHPWDLEGSSPVLCFVPIEDLVKLADEGLNEVPRSIEPAVDDWLEKEETPELDLVEENRKASPGRMIFSVENTVVVDQHTPVISVSGHGMSESDVDGIDSVQHSDLYYGPQQDPTMYPTHAAEHQRSGL</sequence>
<evidence type="ECO:0000256" key="1">
    <source>
        <dbReference type="SAM" id="Phobius"/>
    </source>
</evidence>
<evidence type="ECO:0000313" key="3">
    <source>
        <dbReference type="EMBL" id="KAJ3834476.1"/>
    </source>
</evidence>
<comment type="caution">
    <text evidence="3">The sequence shown here is derived from an EMBL/GenBank/DDBJ whole genome shotgun (WGS) entry which is preliminary data.</text>
</comment>
<feature type="domain" description="DUF6535" evidence="2">
    <location>
        <begin position="128"/>
        <end position="304"/>
    </location>
</feature>